<feature type="binding site" evidence="6">
    <location>
        <position position="180"/>
    </location>
    <ligand>
        <name>NAD(+)</name>
        <dbReference type="ChEBI" id="CHEBI:57540"/>
    </ligand>
</feature>
<organism evidence="7 8">
    <name type="scientific">Sumerlaea chitinivorans</name>
    <dbReference type="NCBI Taxonomy" id="2250252"/>
    <lineage>
        <taxon>Bacteria</taxon>
        <taxon>Candidatus Sumerlaeota</taxon>
        <taxon>Candidatus Sumerlaeia</taxon>
        <taxon>Candidatus Sumerlaeales</taxon>
        <taxon>Candidatus Sumerlaeaceae</taxon>
        <taxon>Candidatus Sumerlaea</taxon>
    </lineage>
</organism>
<comment type="subcellular location">
    <subcellularLocation>
        <location evidence="6">Cytoplasm</location>
    </subcellularLocation>
</comment>
<accession>A0A2Z4Y7E9</accession>
<sequence>MKKVAVIAHLHKAEALAALKDIREWASAHGVEVVSNLREAEGEEGRIGAEDDAIVRERFAGADVAVTLGGDGTLLYAAHLVAPLGIPVLAVHLGNLGFHTQVECSRLRQSLDEIAQGRYRTEPRMMLEADVAILPGAKQEFPEGPRLALNDVVVSKTAWGRMIHVRIHVDGEPASDLYADGLLVSTPTGSSAYNYAAGGPVLEPHLDAIVLNAICPHRMHFGPVVLGPEHKIEVEFHPRKPSEEAQILVDGRLWCSVTHEHSLKISRAPVYLRLIVLENAFFRKLRQKLSWGGLI</sequence>
<dbReference type="Pfam" id="PF20143">
    <property type="entry name" value="NAD_kinase_C"/>
    <property type="match status" value="1"/>
</dbReference>
<comment type="cofactor">
    <cofactor evidence="6">
        <name>a divalent metal cation</name>
        <dbReference type="ChEBI" id="CHEBI:60240"/>
    </cofactor>
</comment>
<evidence type="ECO:0000256" key="5">
    <source>
        <dbReference type="ARBA" id="ARBA00047925"/>
    </source>
</evidence>
<dbReference type="GO" id="GO:0019674">
    <property type="term" value="P:NAD+ metabolic process"/>
    <property type="evidence" value="ECO:0007669"/>
    <property type="project" value="InterPro"/>
</dbReference>
<keyword evidence="1 6" id="KW-0808">Transferase</keyword>
<dbReference type="GO" id="GO:0005737">
    <property type="term" value="C:cytoplasm"/>
    <property type="evidence" value="ECO:0007669"/>
    <property type="project" value="UniProtKB-SubCell"/>
</dbReference>
<keyword evidence="2 6" id="KW-0418">Kinase</keyword>
<dbReference type="GO" id="GO:0005524">
    <property type="term" value="F:ATP binding"/>
    <property type="evidence" value="ECO:0007669"/>
    <property type="project" value="UniProtKB-KW"/>
</dbReference>
<dbReference type="KEGG" id="schv:BRCON_1576"/>
<feature type="binding site" evidence="6">
    <location>
        <begin position="71"/>
        <end position="72"/>
    </location>
    <ligand>
        <name>NAD(+)</name>
        <dbReference type="ChEBI" id="CHEBI:57540"/>
    </ligand>
</feature>
<comment type="function">
    <text evidence="6">Involved in the regulation of the intracellular balance of NAD and NADP, and is a key enzyme in the biosynthesis of NADP. Catalyzes specifically the phosphorylation on 2'-hydroxyl of the adenosine moiety of NAD to yield NADP.</text>
</comment>
<dbReference type="Pfam" id="PF01513">
    <property type="entry name" value="NAD_kinase"/>
    <property type="match status" value="1"/>
</dbReference>
<dbReference type="AlphaFoldDB" id="A0A2Z4Y7E9"/>
<dbReference type="InterPro" id="IPR002504">
    <property type="entry name" value="NADK"/>
</dbReference>
<keyword evidence="6" id="KW-0963">Cytoplasm</keyword>
<dbReference type="Proteomes" id="UP000262583">
    <property type="component" value="Chromosome"/>
</dbReference>
<evidence type="ECO:0000256" key="2">
    <source>
        <dbReference type="ARBA" id="ARBA00022777"/>
    </source>
</evidence>
<keyword evidence="4 6" id="KW-0520">NAD</keyword>
<proteinExistence type="inferred from homology"/>
<dbReference type="HAMAP" id="MF_00361">
    <property type="entry name" value="NAD_kinase"/>
    <property type="match status" value="1"/>
</dbReference>
<evidence type="ECO:0000313" key="7">
    <source>
        <dbReference type="EMBL" id="AXA36353.1"/>
    </source>
</evidence>
<dbReference type="Gene3D" id="3.40.50.10330">
    <property type="entry name" value="Probable inorganic polyphosphate/atp-NAD kinase, domain 1"/>
    <property type="match status" value="1"/>
</dbReference>
<comment type="similarity">
    <text evidence="6">Belongs to the NAD kinase family.</text>
</comment>
<dbReference type="PANTHER" id="PTHR20275:SF0">
    <property type="entry name" value="NAD KINASE"/>
    <property type="match status" value="1"/>
</dbReference>
<evidence type="ECO:0000256" key="4">
    <source>
        <dbReference type="ARBA" id="ARBA00023027"/>
    </source>
</evidence>
<reference evidence="7 8" key="1">
    <citation type="submission" date="2018-05" db="EMBL/GenBank/DDBJ databases">
        <title>A metagenomic window into the 2 km-deep terrestrial subsurface aquifer revealed taxonomically and functionally diverse microbial community comprising novel uncultured bacterial lineages.</title>
        <authorList>
            <person name="Kadnikov V.V."/>
            <person name="Mardanov A.V."/>
            <person name="Beletsky A.V."/>
            <person name="Banks D."/>
            <person name="Pimenov N.V."/>
            <person name="Frank Y.A."/>
            <person name="Karnachuk O.V."/>
            <person name="Ravin N.V."/>
        </authorList>
    </citation>
    <scope>NUCLEOTIDE SEQUENCE [LARGE SCALE GENOMIC DNA]</scope>
    <source>
        <strain evidence="7">BY</strain>
    </source>
</reference>
<dbReference type="GO" id="GO:0051287">
    <property type="term" value="F:NAD binding"/>
    <property type="evidence" value="ECO:0007669"/>
    <property type="project" value="UniProtKB-ARBA"/>
</dbReference>
<dbReference type="InterPro" id="IPR016064">
    <property type="entry name" value="NAD/diacylglycerol_kinase_sf"/>
</dbReference>
<dbReference type="GO" id="GO:0006741">
    <property type="term" value="P:NADP+ biosynthetic process"/>
    <property type="evidence" value="ECO:0007669"/>
    <property type="project" value="UniProtKB-UniRule"/>
</dbReference>
<dbReference type="SUPFAM" id="SSF111331">
    <property type="entry name" value="NAD kinase/diacylglycerol kinase-like"/>
    <property type="match status" value="1"/>
</dbReference>
<feature type="active site" description="Proton acceptor" evidence="6">
    <location>
        <position position="71"/>
    </location>
</feature>
<feature type="binding site" evidence="6">
    <location>
        <begin position="150"/>
        <end position="151"/>
    </location>
    <ligand>
        <name>NAD(+)</name>
        <dbReference type="ChEBI" id="CHEBI:57540"/>
    </ligand>
</feature>
<evidence type="ECO:0000256" key="1">
    <source>
        <dbReference type="ARBA" id="ARBA00022679"/>
    </source>
</evidence>
<protein>
    <recommendedName>
        <fullName evidence="6">NAD kinase</fullName>
        <ecNumber evidence="6">2.7.1.23</ecNumber>
    </recommendedName>
    <alternativeName>
        <fullName evidence="6">ATP-dependent NAD kinase</fullName>
    </alternativeName>
</protein>
<dbReference type="GO" id="GO:0003951">
    <property type="term" value="F:NAD+ kinase activity"/>
    <property type="evidence" value="ECO:0007669"/>
    <property type="project" value="UniProtKB-UniRule"/>
</dbReference>
<dbReference type="EMBL" id="CP030759">
    <property type="protein sequence ID" value="AXA36353.1"/>
    <property type="molecule type" value="Genomic_DNA"/>
</dbReference>
<dbReference type="GO" id="GO:0046872">
    <property type="term" value="F:metal ion binding"/>
    <property type="evidence" value="ECO:0007669"/>
    <property type="project" value="UniProtKB-UniRule"/>
</dbReference>
<comment type="caution">
    <text evidence="6">Lacks conserved residue(s) required for the propagation of feature annotation.</text>
</comment>
<dbReference type="InterPro" id="IPR017438">
    <property type="entry name" value="ATP-NAD_kinase_N"/>
</dbReference>
<comment type="catalytic activity">
    <reaction evidence="5 6">
        <text>NAD(+) + ATP = ADP + NADP(+) + H(+)</text>
        <dbReference type="Rhea" id="RHEA:18629"/>
        <dbReference type="ChEBI" id="CHEBI:15378"/>
        <dbReference type="ChEBI" id="CHEBI:30616"/>
        <dbReference type="ChEBI" id="CHEBI:57540"/>
        <dbReference type="ChEBI" id="CHEBI:58349"/>
        <dbReference type="ChEBI" id="CHEBI:456216"/>
        <dbReference type="EC" id="2.7.1.23"/>
    </reaction>
</comment>
<gene>
    <name evidence="6" type="primary">nadK</name>
    <name evidence="7" type="ORF">BRCON_1576</name>
</gene>
<dbReference type="InterPro" id="IPR017437">
    <property type="entry name" value="ATP-NAD_kinase_PpnK-typ_C"/>
</dbReference>
<evidence type="ECO:0000256" key="6">
    <source>
        <dbReference type="HAMAP-Rule" id="MF_00361"/>
    </source>
</evidence>
<evidence type="ECO:0000256" key="3">
    <source>
        <dbReference type="ARBA" id="ARBA00022857"/>
    </source>
</evidence>
<dbReference type="PANTHER" id="PTHR20275">
    <property type="entry name" value="NAD KINASE"/>
    <property type="match status" value="1"/>
</dbReference>
<keyword evidence="6" id="KW-0067">ATP-binding</keyword>
<evidence type="ECO:0000313" key="8">
    <source>
        <dbReference type="Proteomes" id="UP000262583"/>
    </source>
</evidence>
<dbReference type="Gene3D" id="2.60.200.30">
    <property type="entry name" value="Probable inorganic polyphosphate/atp-NAD kinase, domain 2"/>
    <property type="match status" value="1"/>
</dbReference>
<keyword evidence="3 6" id="KW-0521">NADP</keyword>
<keyword evidence="6" id="KW-0547">Nucleotide-binding</keyword>
<feature type="binding site" evidence="6">
    <location>
        <position position="161"/>
    </location>
    <ligand>
        <name>NAD(+)</name>
        <dbReference type="ChEBI" id="CHEBI:57540"/>
    </ligand>
</feature>
<name>A0A2Z4Y7E9_SUMC1</name>
<dbReference type="EC" id="2.7.1.23" evidence="6"/>